<dbReference type="Pfam" id="PF05154">
    <property type="entry name" value="TM2"/>
    <property type="match status" value="1"/>
</dbReference>
<keyword evidence="3 6" id="KW-1133">Transmembrane helix</keyword>
<comment type="caution">
    <text evidence="8">The sequence shown here is derived from an EMBL/GenBank/DDBJ whole genome shotgun (WGS) entry which is preliminary data.</text>
</comment>
<feature type="compositionally biased region" description="Pro residues" evidence="5">
    <location>
        <begin position="1"/>
        <end position="12"/>
    </location>
</feature>
<keyword evidence="9" id="KW-1185">Reference proteome</keyword>
<keyword evidence="4 6" id="KW-0472">Membrane</keyword>
<dbReference type="Proteomes" id="UP000604475">
    <property type="component" value="Unassembled WGS sequence"/>
</dbReference>
<comment type="subcellular location">
    <subcellularLocation>
        <location evidence="1">Membrane</location>
        <topology evidence="1">Multi-pass membrane protein</topology>
    </subcellularLocation>
</comment>
<evidence type="ECO:0000256" key="2">
    <source>
        <dbReference type="ARBA" id="ARBA00022692"/>
    </source>
</evidence>
<dbReference type="EMBL" id="JAEACQ010000344">
    <property type="protein sequence ID" value="MBL7632619.1"/>
    <property type="molecule type" value="Genomic_DNA"/>
</dbReference>
<evidence type="ECO:0000313" key="9">
    <source>
        <dbReference type="Proteomes" id="UP000604475"/>
    </source>
</evidence>
<organism evidence="8 9">
    <name type="scientific">Frankia nepalensis</name>
    <dbReference type="NCBI Taxonomy" id="1836974"/>
    <lineage>
        <taxon>Bacteria</taxon>
        <taxon>Bacillati</taxon>
        <taxon>Actinomycetota</taxon>
        <taxon>Actinomycetes</taxon>
        <taxon>Frankiales</taxon>
        <taxon>Frankiaceae</taxon>
        <taxon>Frankia</taxon>
    </lineage>
</organism>
<dbReference type="AlphaFoldDB" id="A0A937RSN3"/>
<sequence length="225" mass="22545">MSTPPPGQPPDPFAKHPPGQVPPGGVPPTVHDDPTVRHIPTAPYGAGDPGAGSPSFGGTPPGGYPPGDPNASPPPGGYPPGPGYTPAPGYPPGPDYGPGPGYPPGPDYPSGPGYPPGPGGYPGGPGYPYPPAGGFVPGPYGADPTAPFGRHPLTGEPYSDKSKLAAGLLQILIGWTGAGRWYMGDYGIAVAQLLTCGGLGVWALIDGIMMLTGNVRDKYGRPLKD</sequence>
<evidence type="ECO:0000256" key="6">
    <source>
        <dbReference type="SAM" id="Phobius"/>
    </source>
</evidence>
<feature type="domain" description="TM2" evidence="7">
    <location>
        <begin position="160"/>
        <end position="208"/>
    </location>
</feature>
<name>A0A937RSN3_9ACTN</name>
<evidence type="ECO:0000256" key="3">
    <source>
        <dbReference type="ARBA" id="ARBA00022989"/>
    </source>
</evidence>
<dbReference type="RefSeq" id="WP_203003978.1">
    <property type="nucleotide sequence ID" value="NZ_JADWYU010000074.1"/>
</dbReference>
<reference evidence="8" key="1">
    <citation type="submission" date="2020-12" db="EMBL/GenBank/DDBJ databases">
        <title>Genomic characterization of non-nitrogen-fixing Frankia strains.</title>
        <authorList>
            <person name="Carlos-Shanley C."/>
            <person name="Guerra T."/>
            <person name="Hahn D."/>
        </authorList>
    </citation>
    <scope>NUCLEOTIDE SEQUENCE</scope>
    <source>
        <strain evidence="8">CN6</strain>
    </source>
</reference>
<dbReference type="GO" id="GO:0016020">
    <property type="term" value="C:membrane"/>
    <property type="evidence" value="ECO:0007669"/>
    <property type="project" value="UniProtKB-SubCell"/>
</dbReference>
<evidence type="ECO:0000256" key="4">
    <source>
        <dbReference type="ARBA" id="ARBA00023136"/>
    </source>
</evidence>
<keyword evidence="2 6" id="KW-0812">Transmembrane</keyword>
<accession>A0A937RSN3</accession>
<feature type="region of interest" description="Disordered" evidence="5">
    <location>
        <begin position="1"/>
        <end position="119"/>
    </location>
</feature>
<evidence type="ECO:0000256" key="5">
    <source>
        <dbReference type="SAM" id="MobiDB-lite"/>
    </source>
</evidence>
<evidence type="ECO:0000313" key="8">
    <source>
        <dbReference type="EMBL" id="MBL7632619.1"/>
    </source>
</evidence>
<dbReference type="InterPro" id="IPR007829">
    <property type="entry name" value="TM2"/>
</dbReference>
<feature type="compositionally biased region" description="Pro residues" evidence="5">
    <location>
        <begin position="62"/>
        <end position="119"/>
    </location>
</feature>
<protein>
    <submittedName>
        <fullName evidence="8">TM2 domain-containing protein</fullName>
    </submittedName>
</protein>
<gene>
    <name evidence="8" type="ORF">I7412_36800</name>
</gene>
<proteinExistence type="predicted"/>
<evidence type="ECO:0000259" key="7">
    <source>
        <dbReference type="Pfam" id="PF05154"/>
    </source>
</evidence>
<evidence type="ECO:0000256" key="1">
    <source>
        <dbReference type="ARBA" id="ARBA00004141"/>
    </source>
</evidence>
<feature type="transmembrane region" description="Helical" evidence="6">
    <location>
        <begin position="189"/>
        <end position="211"/>
    </location>
</feature>